<dbReference type="Proteomes" id="UP000807716">
    <property type="component" value="Unassembled WGS sequence"/>
</dbReference>
<dbReference type="GO" id="GO:0016757">
    <property type="term" value="F:glycosyltransferase activity"/>
    <property type="evidence" value="ECO:0007669"/>
    <property type="project" value="UniProtKB-KW"/>
</dbReference>
<dbReference type="PANTHER" id="PTHR31306">
    <property type="entry name" value="ALPHA-1,6-MANNOSYLTRANSFERASE MNN11-RELATED"/>
    <property type="match status" value="1"/>
</dbReference>
<sequence length="303" mass="36235">MGGFLRFKTKRMAYILIFVICIGALVGPYTFVHFPRTCIPYVDPIHQTGRPLTSSLSTAPVASIYNNNNFNYNHGYQDPRIVILSGESCTNPDPKAKCRHLGEYSYHNRREYIAHHRGRYVLKDTNVTHYFDEVKAAKSVPAWAKIKMIKDELAKDDFDWIFWMDTDALIANMDVPLERFIDNRHPLIVTKDWFCLNAGVFFIKNDDWSREFFDLVWDKLGPYDHEQDWMITILAKHTELKEHEKVKYMPQCSFNSYWHMKKLYQMYRPGDFIIHWMSFNWDPQSFKDWQQLRYFKLPPFREE</sequence>
<dbReference type="Pfam" id="PF05637">
    <property type="entry name" value="Glyco_transf_34"/>
    <property type="match status" value="2"/>
</dbReference>
<dbReference type="GO" id="GO:0000139">
    <property type="term" value="C:Golgi membrane"/>
    <property type="evidence" value="ECO:0007669"/>
    <property type="project" value="TreeGrafter"/>
</dbReference>
<evidence type="ECO:0000256" key="1">
    <source>
        <dbReference type="ARBA" id="ARBA00005664"/>
    </source>
</evidence>
<dbReference type="PANTHER" id="PTHR31306:SF4">
    <property type="entry name" value="ALPHA-1,2-GALACTOSYLTRANSFERASE"/>
    <property type="match status" value="1"/>
</dbReference>
<comment type="similarity">
    <text evidence="1">Belongs to the glycosyltransferase 34 family.</text>
</comment>
<dbReference type="GO" id="GO:0006487">
    <property type="term" value="P:protein N-linked glycosylation"/>
    <property type="evidence" value="ECO:0007669"/>
    <property type="project" value="TreeGrafter"/>
</dbReference>
<accession>A0A9P6Q0H7</accession>
<gene>
    <name evidence="5" type="ORF">DFQ27_005482</name>
</gene>
<protein>
    <submittedName>
        <fullName evidence="5">Uncharacterized protein</fullName>
    </submittedName>
</protein>
<evidence type="ECO:0000313" key="6">
    <source>
        <dbReference type="Proteomes" id="UP000807716"/>
    </source>
</evidence>
<dbReference type="AlphaFoldDB" id="A0A9P6Q0H7"/>
<evidence type="ECO:0000256" key="4">
    <source>
        <dbReference type="SAM" id="Phobius"/>
    </source>
</evidence>
<dbReference type="EMBL" id="JAAAJB010000390">
    <property type="protein sequence ID" value="KAG0256833.1"/>
    <property type="molecule type" value="Genomic_DNA"/>
</dbReference>
<feature type="transmembrane region" description="Helical" evidence="4">
    <location>
        <begin position="12"/>
        <end position="31"/>
    </location>
</feature>
<reference evidence="5" key="1">
    <citation type="journal article" date="2020" name="Fungal Divers.">
        <title>Resolving the Mortierellaceae phylogeny through synthesis of multi-gene phylogenetics and phylogenomics.</title>
        <authorList>
            <person name="Vandepol N."/>
            <person name="Liber J."/>
            <person name="Desiro A."/>
            <person name="Na H."/>
            <person name="Kennedy M."/>
            <person name="Barry K."/>
            <person name="Grigoriev I.V."/>
            <person name="Miller A.N."/>
            <person name="O'Donnell K."/>
            <person name="Stajich J.E."/>
            <person name="Bonito G."/>
        </authorList>
    </citation>
    <scope>NUCLEOTIDE SEQUENCE</scope>
    <source>
        <strain evidence="5">BC1065</strain>
    </source>
</reference>
<keyword evidence="3" id="KW-0808">Transferase</keyword>
<keyword evidence="4" id="KW-0812">Transmembrane</keyword>
<comment type="caution">
    <text evidence="5">The sequence shown here is derived from an EMBL/GenBank/DDBJ whole genome shotgun (WGS) entry which is preliminary data.</text>
</comment>
<keyword evidence="2" id="KW-0328">Glycosyltransferase</keyword>
<evidence type="ECO:0000256" key="3">
    <source>
        <dbReference type="ARBA" id="ARBA00022679"/>
    </source>
</evidence>
<evidence type="ECO:0000313" key="5">
    <source>
        <dbReference type="EMBL" id="KAG0256833.1"/>
    </source>
</evidence>
<dbReference type="InterPro" id="IPR008630">
    <property type="entry name" value="Glyco_trans_34"/>
</dbReference>
<dbReference type="Gene3D" id="3.90.550.10">
    <property type="entry name" value="Spore Coat Polysaccharide Biosynthesis Protein SpsA, Chain A"/>
    <property type="match status" value="1"/>
</dbReference>
<dbReference type="OrthoDB" id="407658at2759"/>
<evidence type="ECO:0000256" key="2">
    <source>
        <dbReference type="ARBA" id="ARBA00022676"/>
    </source>
</evidence>
<name>A0A9P6Q0H7_9FUNG</name>
<organism evidence="5 6">
    <name type="scientific">Actinomortierella ambigua</name>
    <dbReference type="NCBI Taxonomy" id="1343610"/>
    <lineage>
        <taxon>Eukaryota</taxon>
        <taxon>Fungi</taxon>
        <taxon>Fungi incertae sedis</taxon>
        <taxon>Mucoromycota</taxon>
        <taxon>Mortierellomycotina</taxon>
        <taxon>Mortierellomycetes</taxon>
        <taxon>Mortierellales</taxon>
        <taxon>Mortierellaceae</taxon>
        <taxon>Actinomortierella</taxon>
    </lineage>
</organism>
<keyword evidence="6" id="KW-1185">Reference proteome</keyword>
<keyword evidence="4" id="KW-1133">Transmembrane helix</keyword>
<proteinExistence type="inferred from homology"/>
<keyword evidence="4" id="KW-0472">Membrane</keyword>
<dbReference type="InterPro" id="IPR029044">
    <property type="entry name" value="Nucleotide-diphossugar_trans"/>
</dbReference>